<dbReference type="AlphaFoldDB" id="A0A0P1AMB9"/>
<sequence>MAEGSMETLARSQLEMLYRLGILEQHSNDDIERQCIASKRDEKKKEHDAFLAALPPPSVMCSVPSRALQESIYDLESNSEPSREENCELFFSSLAASRRRRQLKSRRHHYLNSSSSLASSSSFHSSKQTRHALRLWFRQWKFYVLNRREKDRRQVSINVLSKQNCWTKWAFYSKQRQYRREKTLHLDSWKASRALSKWAQWKQRRILLRKLINSGRRSFMGRLIQQRVWSRWVKLTLRRKHFYRVLGLQTLRRHDRLVRCVWTGLRIHSYRARHDSIALRNCLRVMRNFCYTRKVKHSKFLQRQCKMNDCRKRRLLQRWKAYTVVSSRDRRLSWNVQNNLKRRRFLLLWCKVARDINHTDQLRSKVIFRNLYQHFQAWNIIARAIKRGTKVRESSEKHSRKFYFQVLKAQAKFGAHSKHVHLMMNQSRLATAVSHYYVWTTERRHIRDAMNRILSQRTSSEAVLYNHHIAVFEQMETQVIGGLKSYQIFCLEQHQRVAKAQSHLRRRLLKRGVLTLWRAVHGNAESSLQAYHFRRKLRVNIKKRHFRSWLHITKSRTFNRERLHELQKRLNLFFKLERRTWNRWVKFVTHCQRRDQFDRRYQVRRKHQILHRWNFQAKSNSRLRDCIHNKRIRITQTRFNHWKYCVGEWKKIRVVTKFAISVYEKNLCTRLIQEWRSCSSRFHRERKIVGEERCAFVSVCLDYDVVENVR</sequence>
<evidence type="ECO:0008006" key="3">
    <source>
        <dbReference type="Google" id="ProtNLM"/>
    </source>
</evidence>
<dbReference type="RefSeq" id="XP_024578185.1">
    <property type="nucleotide sequence ID" value="XM_024727627.1"/>
</dbReference>
<reference evidence="2" key="1">
    <citation type="submission" date="2014-09" db="EMBL/GenBank/DDBJ databases">
        <authorList>
            <person name="Sharma Rahul"/>
            <person name="Thines Marco"/>
        </authorList>
    </citation>
    <scope>NUCLEOTIDE SEQUENCE [LARGE SCALE GENOMIC DNA]</scope>
</reference>
<evidence type="ECO:0000313" key="2">
    <source>
        <dbReference type="Proteomes" id="UP000054928"/>
    </source>
</evidence>
<keyword evidence="2" id="KW-1185">Reference proteome</keyword>
<accession>A0A0P1AMB9</accession>
<protein>
    <recommendedName>
        <fullName evidence="3">Sfi1 spindle body</fullName>
    </recommendedName>
</protein>
<dbReference type="GeneID" id="36407192"/>
<evidence type="ECO:0000313" key="1">
    <source>
        <dbReference type="EMBL" id="CEG41816.1"/>
    </source>
</evidence>
<dbReference type="OrthoDB" id="10543988at2759"/>
<dbReference type="Proteomes" id="UP000054928">
    <property type="component" value="Unassembled WGS sequence"/>
</dbReference>
<proteinExistence type="predicted"/>
<dbReference type="EMBL" id="CCYD01000610">
    <property type="protein sequence ID" value="CEG41816.1"/>
    <property type="molecule type" value="Genomic_DNA"/>
</dbReference>
<organism evidence="1 2">
    <name type="scientific">Plasmopara halstedii</name>
    <name type="common">Downy mildew of sunflower</name>
    <dbReference type="NCBI Taxonomy" id="4781"/>
    <lineage>
        <taxon>Eukaryota</taxon>
        <taxon>Sar</taxon>
        <taxon>Stramenopiles</taxon>
        <taxon>Oomycota</taxon>
        <taxon>Peronosporomycetes</taxon>
        <taxon>Peronosporales</taxon>
        <taxon>Peronosporaceae</taxon>
        <taxon>Plasmopara</taxon>
    </lineage>
</organism>
<name>A0A0P1AMB9_PLAHL</name>